<dbReference type="SMART" id="SM00949">
    <property type="entry name" value="PAZ"/>
    <property type="match status" value="1"/>
</dbReference>
<dbReference type="InterPro" id="IPR036085">
    <property type="entry name" value="PAZ_dom_sf"/>
</dbReference>
<sequence length="882" mass="100171">MPPTGDEHDDSGPVSERSPRHHIGFQPLAKKESPHSGRGGARMINVGTNCRRIGLFSLIEFYIKLLRILVLSPKFTVYQYAVTINYVFSRPGGGEVTIPISKSNRMDKEHEKDKNRCRSVYTKAMSSYVNLRKGGTLFYDGQGILWSLSELENENISLIITEGISKRPNFIRAEFKLNKILGSGELSSDDVWKSVHQCPGEADKSIHQAISTMIAEGPNSRSSVLEINNTTHYLMKGNNLPIHLEKFPEGEISSAVGVTKSIKTLEGFDGNPSLFMTNDIKVSLFHPNLCWPLIKVFSTFNGFHCRLSAENSVARRIFEHHKNCYVVLDYGEFKHLGVDGSVMKIKGFAASARNQEFQQDSGLMISVYDYFRSRHNIEIQYPDLFTVAAVSLNADRRVSYFPPEVLRLAPDQKVSKERMTKEEESRLIRMNALKPEQRMDIVDRIVEQVGLTNEVNPDVFRIEQPMIVPAIVLPAPHLNYSSNNSRHFVEPKKLTNWEIVFLNDETCWDVGDILMNEMFECGMQVEPPSFSHIRNKDVHSIFTNAMRTGKQLLFFVLSKQTAYHEFIKACEQRYDILTQEINLEKARTLARQARTRRNIVNKTNMKLGGLNYNIGSNFLNEENILVLGFSLSHTAYGESEVVSVGYAGNILDRAHKFCGGFYYTKRTKDIFGDVIYDVLKDSLKTARKNRAMKAEKVVIYFNGIAESQLATVNEVYTKKCLECFASLKASYNPELIVMAATKMHSTRLFDSFQGRVCNLMPGTIVDTAIVSPVYNEFYHVGANAIQGTTKPTKYTVIHSSKRVDMEYLEELTNSLCFDHQIIESSISLPVPLFIASDCSERGTADLKYCDESLFENGEFQKDKINDMFTYKYKKLKETRFNA</sequence>
<dbReference type="InterPro" id="IPR036397">
    <property type="entry name" value="RNaseH_sf"/>
</dbReference>
<organism evidence="6">
    <name type="scientific">Caenorhabditis remanei</name>
    <name type="common">Caenorhabditis vulgaris</name>
    <dbReference type="NCBI Taxonomy" id="31234"/>
    <lineage>
        <taxon>Eukaryota</taxon>
        <taxon>Metazoa</taxon>
        <taxon>Ecdysozoa</taxon>
        <taxon>Nematoda</taxon>
        <taxon>Chromadorea</taxon>
        <taxon>Rhabditida</taxon>
        <taxon>Rhabditina</taxon>
        <taxon>Rhabditomorpha</taxon>
        <taxon>Rhabditoidea</taxon>
        <taxon>Rhabditidae</taxon>
        <taxon>Peloderinae</taxon>
        <taxon>Caenorhabditis</taxon>
    </lineage>
</organism>
<dbReference type="InterPro" id="IPR012337">
    <property type="entry name" value="RNaseH-like_sf"/>
</dbReference>
<reference evidence="5" key="1">
    <citation type="submission" date="2007-07" db="EMBL/GenBank/DDBJ databases">
        <title>PCAP assembly of the Caenorhabditis remanei genome.</title>
        <authorList>
            <consortium name="The Caenorhabditis remanei Sequencing Consortium"/>
            <person name="Wilson R.K."/>
        </authorList>
    </citation>
    <scope>NUCLEOTIDE SEQUENCE [LARGE SCALE GENOMIC DNA]</scope>
    <source>
        <strain evidence="5">PB4641</strain>
    </source>
</reference>
<evidence type="ECO:0000259" key="3">
    <source>
        <dbReference type="PROSITE" id="PS50821"/>
    </source>
</evidence>
<dbReference type="PROSITE" id="PS50821">
    <property type="entry name" value="PAZ"/>
    <property type="match status" value="1"/>
</dbReference>
<dbReference type="InterPro" id="IPR003100">
    <property type="entry name" value="PAZ_dom"/>
</dbReference>
<name>E3MSC8_CAERE</name>
<evidence type="ECO:0000256" key="2">
    <source>
        <dbReference type="SAM" id="MobiDB-lite"/>
    </source>
</evidence>
<dbReference type="OMA" id="TINIVMR"/>
<feature type="domain" description="Piwi" evidence="4">
    <location>
        <begin position="552"/>
        <end position="835"/>
    </location>
</feature>
<evidence type="ECO:0008006" key="7">
    <source>
        <dbReference type="Google" id="ProtNLM"/>
    </source>
</evidence>
<evidence type="ECO:0000313" key="5">
    <source>
        <dbReference type="EMBL" id="EFP08255.1"/>
    </source>
</evidence>
<dbReference type="Gene3D" id="2.170.260.10">
    <property type="entry name" value="paz domain"/>
    <property type="match status" value="1"/>
</dbReference>
<keyword evidence="6" id="KW-1185">Reference proteome</keyword>
<evidence type="ECO:0000313" key="6">
    <source>
        <dbReference type="Proteomes" id="UP000008281"/>
    </source>
</evidence>
<evidence type="ECO:0000259" key="4">
    <source>
        <dbReference type="PROSITE" id="PS50822"/>
    </source>
</evidence>
<dbReference type="PROSITE" id="PS50822">
    <property type="entry name" value="PIWI"/>
    <property type="match status" value="1"/>
</dbReference>
<dbReference type="AlphaFoldDB" id="E3MSC8"/>
<gene>
    <name evidence="5" type="ORF">CRE_16857</name>
</gene>
<dbReference type="HOGENOM" id="CLU_017520_0_0_1"/>
<dbReference type="InterPro" id="IPR003165">
    <property type="entry name" value="Piwi"/>
</dbReference>
<dbReference type="STRING" id="31234.E3MSC8"/>
<dbReference type="CDD" id="cd02846">
    <property type="entry name" value="PAZ_argonaute_like"/>
    <property type="match status" value="1"/>
</dbReference>
<dbReference type="OrthoDB" id="9981668at2759"/>
<dbReference type="CDD" id="cd02826">
    <property type="entry name" value="Piwi-like"/>
    <property type="match status" value="1"/>
</dbReference>
<dbReference type="Gene3D" id="3.30.420.10">
    <property type="entry name" value="Ribonuclease H-like superfamily/Ribonuclease H"/>
    <property type="match status" value="1"/>
</dbReference>
<dbReference type="EMBL" id="DS268472">
    <property type="protein sequence ID" value="EFP08255.1"/>
    <property type="molecule type" value="Genomic_DNA"/>
</dbReference>
<protein>
    <recommendedName>
        <fullName evidence="7">Piwi domain-containing protein</fullName>
    </recommendedName>
</protein>
<evidence type="ECO:0000256" key="1">
    <source>
        <dbReference type="RuleBase" id="RU361178"/>
    </source>
</evidence>
<dbReference type="Proteomes" id="UP000008281">
    <property type="component" value="Unassembled WGS sequence"/>
</dbReference>
<dbReference type="InterPro" id="IPR057272">
    <property type="entry name" value="Piwi_nem"/>
</dbReference>
<dbReference type="SUPFAM" id="SSF101690">
    <property type="entry name" value="PAZ domain"/>
    <property type="match status" value="1"/>
</dbReference>
<feature type="region of interest" description="Disordered" evidence="2">
    <location>
        <begin position="1"/>
        <end position="40"/>
    </location>
</feature>
<feature type="domain" description="PAZ" evidence="3">
    <location>
        <begin position="299"/>
        <end position="410"/>
    </location>
</feature>
<dbReference type="SUPFAM" id="SSF53098">
    <property type="entry name" value="Ribonuclease H-like"/>
    <property type="match status" value="1"/>
</dbReference>
<dbReference type="InParanoid" id="E3MSC8"/>
<comment type="similarity">
    <text evidence="1">Belongs to the argonaute family.</text>
</comment>
<dbReference type="Gene3D" id="3.40.50.2300">
    <property type="match status" value="1"/>
</dbReference>
<dbReference type="eggNOG" id="KOG1041">
    <property type="taxonomic scope" value="Eukaryota"/>
</dbReference>
<accession>E3MSC8</accession>
<dbReference type="Pfam" id="PF02170">
    <property type="entry name" value="PAZ"/>
    <property type="match status" value="1"/>
</dbReference>
<dbReference type="SMART" id="SM00950">
    <property type="entry name" value="Piwi"/>
    <property type="match status" value="1"/>
</dbReference>
<dbReference type="Pfam" id="PF02171">
    <property type="entry name" value="Piwi"/>
    <property type="match status" value="1"/>
</dbReference>
<dbReference type="PANTHER" id="PTHR22891">
    <property type="entry name" value="EUKARYOTIC TRANSLATION INITIATION FACTOR 2C"/>
    <property type="match status" value="1"/>
</dbReference>
<dbReference type="GO" id="GO:0003723">
    <property type="term" value="F:RNA binding"/>
    <property type="evidence" value="ECO:0007669"/>
    <property type="project" value="InterPro"/>
</dbReference>
<proteinExistence type="inferred from homology"/>